<dbReference type="Gene3D" id="1.10.1200.10">
    <property type="entry name" value="ACP-like"/>
    <property type="match status" value="3"/>
</dbReference>
<feature type="domain" description="Carrier" evidence="4">
    <location>
        <begin position="1848"/>
        <end position="1926"/>
    </location>
</feature>
<feature type="domain" description="Carrier" evidence="4">
    <location>
        <begin position="2875"/>
        <end position="2950"/>
    </location>
</feature>
<dbReference type="InterPro" id="IPR042099">
    <property type="entry name" value="ANL_N_sf"/>
</dbReference>
<comment type="cofactor">
    <cofactor evidence="1">
        <name>pantetheine 4'-phosphate</name>
        <dbReference type="ChEBI" id="CHEBI:47942"/>
    </cofactor>
</comment>
<dbReference type="InterPro" id="IPR006162">
    <property type="entry name" value="Ppantetheine_attach_site"/>
</dbReference>
<evidence type="ECO:0000256" key="3">
    <source>
        <dbReference type="ARBA" id="ARBA00022553"/>
    </source>
</evidence>
<sequence>MQDVTSTDDAVRASGTVDVADVVTYPSCEYPVTAAQRGIWFGHQLDPTGRLYNIGIVTDTLGDIDAERLGRVSKLVLDQVDTLHVNVAMRDSDDGEPRLVQVPRTHRDWSPIVLDFRDHADPVAASDEWMRERMAVPFDLGEDQLFDFCVHRIGDRRVRLFQKYHHIVNDGYGFSLVVARIARAYTDPDGTDLDPGWTLPVFVGADESYRASTGRDEDRAYWLGELADLPAVPSLAALPGGSAAPGPLVPAPAVPFAPVVVDGARRELLDAHAREHGLRLSHVLVALTGAYVARATAMRDVVFSLPTTARGDRALRSFPCMVSNVVPLRLRVGETDRLADVAGEVELKIWKALRHGRFRGEEIGAAMAESHPDWRPPTIGINLLPNPTPRRAIGDETRADVLSWGPVGEFEFAIVLPRGADPIEFGFRAHPDHAETARTLVDGFPAFLDEVLLDLDGVLGGAGAVLGGAGEAEPLPHDDGGAGPLPILPALARARDTGHTGADRTARLVVPADADVDAVLAAVVDRHDVLRTAITAPVPGMWLLDVAPRGTVTAAGGEPDPFARRVLTAEPYTAAGGARGLALRGSSLLLDAPSWDTLVRDVHRGVATSLLRGEIGLPPVPRSLAAYAREITERAADPEVLALLGEWMRIAAPGAEFTDSAVPSSAPAHGTPLTVSFEVDGDLGCPEGIDLDVALAATLVALDRYQECAGGELLVDVWNGGRRGESARTLGPLGTTAPIRVARASSDPLGAVADARGAVDAATWPVLRHLAVQAGPALAALAVPQILVRDGGDRAGTYVLDVALAPGRRSTVVTLHSDHGLTESGLASIADFWEEAAGELAQSRGRLAARDVTHASLPQRDVDAVVAIAAESGAQVSDIWPLSPLQRGLLFQSSFDDRADIYTAQFALDFGSRVDVPRLRAAAQRVLDENPTLRAGFVTDGVREPVQFVATGVSVPFTEHDLTALPGDERDARLAELEEADRRTPFDLTRPPLWRMMLVHLRDEEGDGAAVDRLVVDREFILWDGWSGALFVDALLAHYAGDEVAAPEAQFTDYLAWLAERDEDAAARTWARMLDGIDEPTLLAGSVAGRAAVVPLRIESYVDEETVTRLRSRARTAGVTLNALMNAAMGLLTAAESGRTDVVFGSTVAGQPTEVTGLDRVMGMFLNTVPIRVTLRPHETTTALLRRMQDEYAERLDVEYLGLGEIQQAARHSELFDTLFVLQNFKDAKRMAQQSQRYGIVGESSLDHTHYPLAIVVSPGERLHVKIDYRPDLVERERAQALHDRFVAILGFLVADDPVVAAPTLTPAEYAAAAEQWRTPLPAVEDVTVAEMLAARAAVVPDDIALVAGEQSCTYGELTARIDALARRLLAAGSGPEALVCLGVPRSIDMVVALFAVLRTGAAYVPLELDQPDARLHTVIGDADPALFVVTDAVRDRLRLDPQRCLLPSGARETGGSPITGAELGRFAPGTRGRLDHPAYVIYTSGSTGRPKGVVTPYLGLTNMQRNHQDAIFDPVIAAAGGRRLRVAHTVSFAFDMSWEELLWLVEGHEVHVCDEDLRRDSAALVEYCDRHEIDVVNVTPTYATALFSDGLLEQDGTGHRPPLVLLGGEAVADSVWNRLRDTDGTLGYNLYGPTEYTINTLGGGTADSAEPTVGTPIRATRAHILDPWLRPVPDGVAGELYIAGVGLARGYLARPELTGERFVADPFTAEPGTRMYRTGDLVRRRRGSGLVDYLGRIDDQVKIRGYRVELHEIESVLEEHPDVRSAAVVALDDPLVPGTKRLAAYAVPNASDLDDAAVTQHLRERLPDYMVPGSLQQIAALPTTVNGKLDVKALPAPQVRAATGGRPPSTPAEHALAAIFTELLALDDDIALGADADFFELGGHSMIAMRVVSRVRAEFDVQITIRDLFEARTVAALAQRLGSAESARPAIAPRPRPERVPLSAAQERMWTLQQLSPAGSLPYHYPFVVELAGEVDAPALGAAVRDVLARHESLRTVVGTDGETAWQVVLDPDAAHDVRIAPDDADETQWLTGLLTEQFDLTAVAPLRVGLVCGEGRTVLAIVMHHIATDERSDAPLLRDLGHAYDARTRGEAPSWTPLPVQYADYTLWQQDLLDSGEFDRQLDWWETALRDLPEEMPLPLDRTRGTETTGRAHTIRRDVDPAVARHVRAAADARGASMFMALHAATAAALARLGAGTDVVVGTPVSGRADTALDELVGFFVETVVLRTDVSGDPTLGELVSRVKDADLAAMSHQDVPFQQIVERIAPPRVDGRNPLFQVMLGYLQRPQETPGVLGMTTQWQPLASAQAKFDLHLTYVDDPATGELALVTEYATDLFDAATIETVVDVVIRVLAAMADPALRVNDLEVVADRTAALRVGDGGPAPHAPLLTASLAAAAERHGDRIAVRCDESAWTYRALAEASARVAHALIARGVRPGDLVAVTARRSFEQIVAVHAIMRAGAAYLPVDTSAPAERVEFVLSDAAPVLVVDEDDVRAMLADGAAPVGLLPEPSPAHPLYVIYTSGSTGRPKGVVVNHAAVANRLAWVRDEVVLTPDDTMLLATPISFDVSVWELFWPFTEGASVVVTAPDAHRDPSALLAPLAHATHAHFVPSVLDEVLRAAASEPGRGAGAPGPRHIVCSGEALGAATVARAHAVWPGVRVDNLYGPTEAAVEVTLESNIVAAQGDTRAVPIGVAGARVRLLVLDAALRPVPHGVTGELYIGGVQVADGYLRRPGLTAERFVADPYGSGGQRLYRTGDLARWNSAGSLDFRGRVDDQVKLRGMRIELGEVAAFLADVPGVTGAAAAVHGDVLVGYVTGGTDPEAVRGTLAARVPGHLVPSIVLPLDEIPLSAHGKLDRRRLPVPEFAEAPQRAPATGREAELCALFGRVLDRDDVGPDDGFFALGGHSLSAVRLVNAVREQFGVTLSMRDVFDAPTPAALAHRVARGGTDVVAPVTRREHTGPAPVSFAQRRMWLLDQLGDTAGAYNVPISWRVPGGVDAAVLRAALADVARRHTALRTVFPAGPDGEPVQVVLDEPGIAVDEVALDAADDLGEMLRAAVRHRFDLRHDAPVHATVIHETTIHETNASVVVLVVHHIAIDEWSTGALIADVAAAYGARLAGEDPGFGSPAVEYVDYTLWQRELLGEAGAPTEFAAAQLEHWRGVLAGSPDEITLPLDRPRGARPSYRGATEPIVVPADVVRGLRELAAEHDVSMFMITTAAVSVLLQRFGAGDDIPIGTPVSGRTDPALEDLVGFFLNTLVVRTDLSGNPTIAEVLGRVRERALAAFEHQHVPFEQVVSACASPGRGAGVHPLFQVMVVYLTQPAPDMPGGAMPGGSPVPIAPETAKFDLSFDFVEFAGTDTVAGVLEYRTDLFDADTARRLTSAVVEVLREFAGAGRDHTLAGWGDVVPAERAELDVVATRPAVPGDHETLPDLFAAAAVRHGDRTAVIADDARLTFAELASRVHRWARELVARGVAPERTVALVLPRRADTITAILAVAAAGGAYVAVDPDAPAERRRTILDSVDPVVVLTDGTDTGTGELSLARLDAASRGRSDAPLTDADRRAPLRRDHPVYVVHTSGSTGTPKAVVATHRGLVSLYRSHREDLHVPTAVRAGRDRLVVGHAWSFFFDASWQPQLWLLGGHTLAVVDDELRRDPHRTVARAREQRWDFLEVTPSHLGQLLDAGLAAPGEHRPATLGFGGEAISPQLWERLRMLAPETESFNLYGPSESTVDALVARVTDADAPVAGRPVAGTTVRVLDDLLRPVPIGVVGELYLAGDGLARGYRGETGRTAGRFVAAPGGGRMYRTGDRVRWTPSGHLEFRGRGDDQLKIRGYRIEPGEIENALRAVDGVVDAVVLAHAGSLAAYVAAPEQLDRARLRGALARTLPAYMIPASFTMLTEFPTLPNGKIDRAALPDPVAHERPIVAPTTEAERTLCTVLSREAGVPVGIDDDLVSLGIDSIGVMRVVTALRERGFEIDAADLFTAESFAVLAAGAVTGWKRTITRNEGNR</sequence>
<dbReference type="Gene3D" id="3.30.559.10">
    <property type="entry name" value="Chloramphenicol acetyltransferase-like domain"/>
    <property type="match status" value="4"/>
</dbReference>
<dbReference type="CDD" id="cd05930">
    <property type="entry name" value="A_NRPS"/>
    <property type="match status" value="3"/>
</dbReference>
<dbReference type="SUPFAM" id="SSF47336">
    <property type="entry name" value="ACP-like"/>
    <property type="match status" value="3"/>
</dbReference>
<name>A0A6P2CJC1_9NOCA</name>
<organism evidence="5 6">
    <name type="scientific">Rhodococcus rhodnii</name>
    <dbReference type="NCBI Taxonomy" id="38312"/>
    <lineage>
        <taxon>Bacteria</taxon>
        <taxon>Bacillati</taxon>
        <taxon>Actinomycetota</taxon>
        <taxon>Actinomycetes</taxon>
        <taxon>Mycobacteriales</taxon>
        <taxon>Nocardiaceae</taxon>
        <taxon>Rhodococcus</taxon>
    </lineage>
</organism>
<dbReference type="NCBIfam" id="NF003417">
    <property type="entry name" value="PRK04813.1"/>
    <property type="match status" value="3"/>
</dbReference>
<dbReference type="GO" id="GO:0047527">
    <property type="term" value="F:2,3-dihydroxybenzoate-serine ligase activity"/>
    <property type="evidence" value="ECO:0007669"/>
    <property type="project" value="TreeGrafter"/>
</dbReference>
<reference evidence="5 6" key="1">
    <citation type="submission" date="2018-07" db="EMBL/GenBank/DDBJ databases">
        <title>Genome sequence of Rhodococcus rhodnii ATCC 35071 from Rhodnius prolixus.</title>
        <authorList>
            <person name="Patel V."/>
            <person name="Vogel K.J."/>
        </authorList>
    </citation>
    <scope>NUCLEOTIDE SEQUENCE [LARGE SCALE GENOMIC DNA]</scope>
    <source>
        <strain evidence="5 6">ATCC 35071</strain>
    </source>
</reference>
<dbReference type="GO" id="GO:0009366">
    <property type="term" value="C:enterobactin synthetase complex"/>
    <property type="evidence" value="ECO:0007669"/>
    <property type="project" value="TreeGrafter"/>
</dbReference>
<dbReference type="Pfam" id="PF00668">
    <property type="entry name" value="Condensation"/>
    <property type="match status" value="4"/>
</dbReference>
<dbReference type="InterPro" id="IPR010071">
    <property type="entry name" value="AA_adenyl_dom"/>
</dbReference>
<dbReference type="PROSITE" id="PS00012">
    <property type="entry name" value="PHOSPHOPANTETHEINE"/>
    <property type="match status" value="3"/>
</dbReference>
<dbReference type="UniPathway" id="UPA00011"/>
<feature type="domain" description="Carrier" evidence="4">
    <location>
        <begin position="3931"/>
        <end position="4004"/>
    </location>
</feature>
<evidence type="ECO:0000259" key="4">
    <source>
        <dbReference type="PROSITE" id="PS50075"/>
    </source>
</evidence>
<dbReference type="Proteomes" id="UP000471120">
    <property type="component" value="Unassembled WGS sequence"/>
</dbReference>
<dbReference type="EMBL" id="QRCM01000001">
    <property type="protein sequence ID" value="TXG91861.1"/>
    <property type="molecule type" value="Genomic_DNA"/>
</dbReference>
<dbReference type="PROSITE" id="PS50075">
    <property type="entry name" value="CARRIER"/>
    <property type="match status" value="3"/>
</dbReference>
<dbReference type="InterPro" id="IPR020806">
    <property type="entry name" value="PKS_PP-bd"/>
</dbReference>
<dbReference type="InterPro" id="IPR009081">
    <property type="entry name" value="PP-bd_ACP"/>
</dbReference>
<keyword evidence="3" id="KW-0597">Phosphoprotein</keyword>
<dbReference type="CDD" id="cd19540">
    <property type="entry name" value="LCL_NRPS-like"/>
    <property type="match status" value="1"/>
</dbReference>
<accession>A0A6P2CJC1</accession>
<dbReference type="InterPro" id="IPR025110">
    <property type="entry name" value="AMP-bd_C"/>
</dbReference>
<dbReference type="Gene3D" id="2.30.38.10">
    <property type="entry name" value="Luciferase, Domain 3"/>
    <property type="match status" value="1"/>
</dbReference>
<dbReference type="GO" id="GO:0009239">
    <property type="term" value="P:enterobactin biosynthetic process"/>
    <property type="evidence" value="ECO:0007669"/>
    <property type="project" value="TreeGrafter"/>
</dbReference>
<gene>
    <name evidence="5" type="ORF">DW322_18825</name>
</gene>
<dbReference type="InterPro" id="IPR020845">
    <property type="entry name" value="AMP-binding_CS"/>
</dbReference>
<dbReference type="FunFam" id="2.30.38.10:FF:000001">
    <property type="entry name" value="Non-ribosomal peptide synthetase PvdI"/>
    <property type="match status" value="1"/>
</dbReference>
<dbReference type="PANTHER" id="PTHR45527:SF1">
    <property type="entry name" value="FATTY ACID SYNTHASE"/>
    <property type="match status" value="1"/>
</dbReference>
<dbReference type="Gene3D" id="3.40.50.12780">
    <property type="entry name" value="N-terminal domain of ligase-like"/>
    <property type="match status" value="2"/>
</dbReference>
<dbReference type="InterPro" id="IPR045851">
    <property type="entry name" value="AMP-bd_C_sf"/>
</dbReference>
<dbReference type="SUPFAM" id="SSF56801">
    <property type="entry name" value="Acetyl-CoA synthetase-like"/>
    <property type="match status" value="3"/>
</dbReference>
<dbReference type="GO" id="GO:0031177">
    <property type="term" value="F:phosphopantetheine binding"/>
    <property type="evidence" value="ECO:0007669"/>
    <property type="project" value="InterPro"/>
</dbReference>
<dbReference type="Pfam" id="PF00501">
    <property type="entry name" value="AMP-binding"/>
    <property type="match status" value="3"/>
</dbReference>
<dbReference type="InterPro" id="IPR023213">
    <property type="entry name" value="CAT-like_dom_sf"/>
</dbReference>
<protein>
    <submittedName>
        <fullName evidence="5">Non-ribosomal peptide synthetase</fullName>
    </submittedName>
</protein>
<dbReference type="SUPFAM" id="SSF52777">
    <property type="entry name" value="CoA-dependent acyltransferases"/>
    <property type="match status" value="9"/>
</dbReference>
<dbReference type="Pfam" id="PF00550">
    <property type="entry name" value="PP-binding"/>
    <property type="match status" value="3"/>
</dbReference>
<dbReference type="Gene3D" id="3.40.50.980">
    <property type="match status" value="2"/>
</dbReference>
<dbReference type="RefSeq" id="WP_010839118.1">
    <property type="nucleotide sequence ID" value="NZ_QRCM01000001.1"/>
</dbReference>
<dbReference type="Gene3D" id="3.30.300.30">
    <property type="match status" value="3"/>
</dbReference>
<dbReference type="NCBIfam" id="TIGR01733">
    <property type="entry name" value="AA-adenyl-dom"/>
    <property type="match status" value="3"/>
</dbReference>
<dbReference type="InterPro" id="IPR036736">
    <property type="entry name" value="ACP-like_sf"/>
</dbReference>
<dbReference type="PROSITE" id="PS00455">
    <property type="entry name" value="AMP_BINDING"/>
    <property type="match status" value="3"/>
</dbReference>
<evidence type="ECO:0000313" key="6">
    <source>
        <dbReference type="Proteomes" id="UP000471120"/>
    </source>
</evidence>
<evidence type="ECO:0000256" key="2">
    <source>
        <dbReference type="ARBA" id="ARBA00022450"/>
    </source>
</evidence>
<dbReference type="GO" id="GO:0072330">
    <property type="term" value="P:monocarboxylic acid biosynthetic process"/>
    <property type="evidence" value="ECO:0007669"/>
    <property type="project" value="UniProtKB-ARBA"/>
</dbReference>
<dbReference type="Gene3D" id="3.30.559.30">
    <property type="entry name" value="Nonribosomal peptide synthetase, condensation domain"/>
    <property type="match status" value="4"/>
</dbReference>
<dbReference type="InterPro" id="IPR001242">
    <property type="entry name" value="Condensation_dom"/>
</dbReference>
<comment type="caution">
    <text evidence="5">The sequence shown here is derived from an EMBL/GenBank/DDBJ whole genome shotgun (WGS) entry which is preliminary data.</text>
</comment>
<dbReference type="SMART" id="SM00823">
    <property type="entry name" value="PKS_PP"/>
    <property type="match status" value="3"/>
</dbReference>
<dbReference type="GO" id="GO:0005829">
    <property type="term" value="C:cytosol"/>
    <property type="evidence" value="ECO:0007669"/>
    <property type="project" value="TreeGrafter"/>
</dbReference>
<keyword evidence="2" id="KW-0596">Phosphopantetheine</keyword>
<dbReference type="InterPro" id="IPR000873">
    <property type="entry name" value="AMP-dep_synth/lig_dom"/>
</dbReference>
<dbReference type="PANTHER" id="PTHR45527">
    <property type="entry name" value="NONRIBOSOMAL PEPTIDE SYNTHETASE"/>
    <property type="match status" value="1"/>
</dbReference>
<evidence type="ECO:0000313" key="5">
    <source>
        <dbReference type="EMBL" id="TXG91861.1"/>
    </source>
</evidence>
<proteinExistence type="predicted"/>
<dbReference type="Pfam" id="PF13193">
    <property type="entry name" value="AMP-binding_C"/>
    <property type="match status" value="1"/>
</dbReference>
<dbReference type="FunFam" id="1.10.1200.10:FF:000016">
    <property type="entry name" value="Non-ribosomal peptide synthase"/>
    <property type="match status" value="2"/>
</dbReference>
<dbReference type="GO" id="GO:0008610">
    <property type="term" value="P:lipid biosynthetic process"/>
    <property type="evidence" value="ECO:0007669"/>
    <property type="project" value="UniProtKB-ARBA"/>
</dbReference>
<dbReference type="GO" id="GO:0043041">
    <property type="term" value="P:amino acid activation for nonribosomal peptide biosynthetic process"/>
    <property type="evidence" value="ECO:0007669"/>
    <property type="project" value="TreeGrafter"/>
</dbReference>
<evidence type="ECO:0000256" key="1">
    <source>
        <dbReference type="ARBA" id="ARBA00001957"/>
    </source>
</evidence>